<protein>
    <submittedName>
        <fullName evidence="7">Major royal jelly protein 4</fullName>
    </submittedName>
</protein>
<evidence type="ECO:0000256" key="6">
    <source>
        <dbReference type="SAM" id="SignalP"/>
    </source>
</evidence>
<evidence type="ECO:0000256" key="4">
    <source>
        <dbReference type="ARBA" id="ARBA00022729"/>
    </source>
</evidence>
<keyword evidence="3" id="KW-0964">Secreted</keyword>
<feature type="signal peptide" evidence="6">
    <location>
        <begin position="1"/>
        <end position="18"/>
    </location>
</feature>
<dbReference type="STRING" id="456900.A0A195CN71"/>
<evidence type="ECO:0000313" key="7">
    <source>
        <dbReference type="EMBL" id="KYN02115.1"/>
    </source>
</evidence>
<dbReference type="KEGG" id="ccoa:108774533"/>
<dbReference type="InterPro" id="IPR011042">
    <property type="entry name" value="6-blade_b-propeller_TolB-like"/>
</dbReference>
<sequence>MEYSLFALLILSMAIVSGFELNVVHKWKYYEYEWKSEQQKEDATSSGVYNSYMSMCIDADKANNGRVFVTVPREIDLGSPVTLATVTDMTGSRSPLLHPYLSCVTAQEVVYDV</sequence>
<dbReference type="GO" id="GO:0005576">
    <property type="term" value="C:extracellular region"/>
    <property type="evidence" value="ECO:0007669"/>
    <property type="project" value="UniProtKB-SubCell"/>
</dbReference>
<evidence type="ECO:0000256" key="2">
    <source>
        <dbReference type="ARBA" id="ARBA00009127"/>
    </source>
</evidence>
<keyword evidence="8" id="KW-1185">Reference proteome</keyword>
<keyword evidence="4 6" id="KW-0732">Signal</keyword>
<dbReference type="AlphaFoldDB" id="A0A195CN71"/>
<evidence type="ECO:0000256" key="5">
    <source>
        <dbReference type="ARBA" id="ARBA00023180"/>
    </source>
</evidence>
<evidence type="ECO:0000256" key="3">
    <source>
        <dbReference type="ARBA" id="ARBA00022525"/>
    </source>
</evidence>
<dbReference type="EMBL" id="KQ977532">
    <property type="protein sequence ID" value="KYN02115.1"/>
    <property type="molecule type" value="Genomic_DNA"/>
</dbReference>
<keyword evidence="5" id="KW-0325">Glycoprotein</keyword>
<dbReference type="PANTHER" id="PTHR10009">
    <property type="entry name" value="PROTEIN YELLOW-RELATED"/>
    <property type="match status" value="1"/>
</dbReference>
<comment type="subcellular location">
    <subcellularLocation>
        <location evidence="1">Secreted</location>
    </subcellularLocation>
</comment>
<comment type="similarity">
    <text evidence="2">Belongs to the major royal jelly protein family.</text>
</comment>
<evidence type="ECO:0000256" key="1">
    <source>
        <dbReference type="ARBA" id="ARBA00004613"/>
    </source>
</evidence>
<dbReference type="OrthoDB" id="7527836at2759"/>
<evidence type="ECO:0000313" key="8">
    <source>
        <dbReference type="Proteomes" id="UP000078542"/>
    </source>
</evidence>
<dbReference type="PANTHER" id="PTHR10009:SF7">
    <property type="entry name" value="GH10609P-RELATED"/>
    <property type="match status" value="1"/>
</dbReference>
<dbReference type="InterPro" id="IPR017996">
    <property type="entry name" value="MRJP/yellow-related"/>
</dbReference>
<feature type="chain" id="PRO_5008270066" evidence="6">
    <location>
        <begin position="19"/>
        <end position="113"/>
    </location>
</feature>
<accession>A0A195CN71</accession>
<dbReference type="Proteomes" id="UP000078542">
    <property type="component" value="Unassembled WGS sequence"/>
</dbReference>
<name>A0A195CN71_9HYME</name>
<reference evidence="7 8" key="1">
    <citation type="submission" date="2016-03" db="EMBL/GenBank/DDBJ databases">
        <title>Cyphomyrmex costatus WGS genome.</title>
        <authorList>
            <person name="Nygaard S."/>
            <person name="Hu H."/>
            <person name="Boomsma J."/>
            <person name="Zhang G."/>
        </authorList>
    </citation>
    <scope>NUCLEOTIDE SEQUENCE [LARGE SCALE GENOMIC DNA]</scope>
    <source>
        <strain evidence="7">MS0001</strain>
        <tissue evidence="7">Whole body</tissue>
    </source>
</reference>
<dbReference type="Gene3D" id="2.120.10.30">
    <property type="entry name" value="TolB, C-terminal domain"/>
    <property type="match status" value="1"/>
</dbReference>
<organism evidence="7 8">
    <name type="scientific">Cyphomyrmex costatus</name>
    <dbReference type="NCBI Taxonomy" id="456900"/>
    <lineage>
        <taxon>Eukaryota</taxon>
        <taxon>Metazoa</taxon>
        <taxon>Ecdysozoa</taxon>
        <taxon>Arthropoda</taxon>
        <taxon>Hexapoda</taxon>
        <taxon>Insecta</taxon>
        <taxon>Pterygota</taxon>
        <taxon>Neoptera</taxon>
        <taxon>Endopterygota</taxon>
        <taxon>Hymenoptera</taxon>
        <taxon>Apocrita</taxon>
        <taxon>Aculeata</taxon>
        <taxon>Formicoidea</taxon>
        <taxon>Formicidae</taxon>
        <taxon>Myrmicinae</taxon>
        <taxon>Cyphomyrmex</taxon>
    </lineage>
</organism>
<proteinExistence type="inferred from homology"/>
<gene>
    <name evidence="7" type="ORF">ALC62_07105</name>
</gene>